<evidence type="ECO:0000259" key="6">
    <source>
        <dbReference type="PROSITE" id="PS50118"/>
    </source>
</evidence>
<accession>A0A8S1D346</accession>
<evidence type="ECO:0000313" key="8">
    <source>
        <dbReference type="Proteomes" id="UP000494165"/>
    </source>
</evidence>
<feature type="domain" description="HMG box" evidence="6">
    <location>
        <begin position="78"/>
        <end position="146"/>
    </location>
</feature>
<dbReference type="InterPro" id="IPR009071">
    <property type="entry name" value="HMG_box_dom"/>
</dbReference>
<evidence type="ECO:0000256" key="5">
    <source>
        <dbReference type="SAM" id="MobiDB-lite"/>
    </source>
</evidence>
<dbReference type="PANTHER" id="PTHR46040:SF3">
    <property type="entry name" value="HIGH MOBILITY GROUP PROTEIN 2"/>
    <property type="match status" value="1"/>
</dbReference>
<dbReference type="AlphaFoldDB" id="A0A8S1D346"/>
<organism evidence="7 8">
    <name type="scientific">Cloeon dipterum</name>
    <dbReference type="NCBI Taxonomy" id="197152"/>
    <lineage>
        <taxon>Eukaryota</taxon>
        <taxon>Metazoa</taxon>
        <taxon>Ecdysozoa</taxon>
        <taxon>Arthropoda</taxon>
        <taxon>Hexapoda</taxon>
        <taxon>Insecta</taxon>
        <taxon>Pterygota</taxon>
        <taxon>Palaeoptera</taxon>
        <taxon>Ephemeroptera</taxon>
        <taxon>Pisciforma</taxon>
        <taxon>Baetidae</taxon>
        <taxon>Cloeon</taxon>
    </lineage>
</organism>
<dbReference type="InterPro" id="IPR036910">
    <property type="entry name" value="HMG_box_dom_sf"/>
</dbReference>
<proteinExistence type="predicted"/>
<dbReference type="SUPFAM" id="SSF47095">
    <property type="entry name" value="HMG-box"/>
    <property type="match status" value="1"/>
</dbReference>
<feature type="compositionally biased region" description="Polar residues" evidence="5">
    <location>
        <begin position="7"/>
        <end position="18"/>
    </location>
</feature>
<dbReference type="EMBL" id="CADEPI010000155">
    <property type="protein sequence ID" value="CAB3378030.1"/>
    <property type="molecule type" value="Genomic_DNA"/>
</dbReference>
<comment type="caution">
    <text evidence="7">The sequence shown here is derived from an EMBL/GenBank/DDBJ whole genome shotgun (WGS) entry which is preliminary data.</text>
</comment>
<dbReference type="InterPro" id="IPR051965">
    <property type="entry name" value="ChromReg_NeuronalGeneExpr"/>
</dbReference>
<dbReference type="Pfam" id="PF00505">
    <property type="entry name" value="HMG_box"/>
    <property type="match status" value="1"/>
</dbReference>
<dbReference type="PROSITE" id="PS50118">
    <property type="entry name" value="HMG_BOX_2"/>
    <property type="match status" value="1"/>
</dbReference>
<evidence type="ECO:0000256" key="1">
    <source>
        <dbReference type="ARBA" id="ARBA00023125"/>
    </source>
</evidence>
<keyword evidence="2 3" id="KW-0539">Nucleus</keyword>
<keyword evidence="1 3" id="KW-0238">DNA-binding</keyword>
<dbReference type="GO" id="GO:0010468">
    <property type="term" value="P:regulation of gene expression"/>
    <property type="evidence" value="ECO:0007669"/>
    <property type="project" value="TreeGrafter"/>
</dbReference>
<dbReference type="PANTHER" id="PTHR46040">
    <property type="entry name" value="HIGH MOBILITY GROUP PROTEIN 2"/>
    <property type="match status" value="1"/>
</dbReference>
<sequence>MADDSKSTPGKSAKSTPGKNVASPPKNEQTAAVTNGNASHQDDKERPRKRKENAKNKEGKAKENKAKRRKRMKDAAAPKHPLSGYVRFMNEHRERIKAENPKANFTVVTKILASEWAKLQANEKQQYLDAADQDRERYNKELEAYKQTDAYKLYTKKQKEQKHAKLSQVIKPKNESEPKTKPAKSESSSTKDANTFTLDIPIFTEEFLDHNKARETELRQLRKSTVDYEQQNSILQTHLTNMQSAVDKLEVEVMQQMTSNAALKQHLDQMRSTLVSNLAQLPLPGSSEPPNIQTIDSYMVSVQQLSSLDHQENKSFLANVKSAINALQFHV</sequence>
<dbReference type="Gene3D" id="1.10.30.10">
    <property type="entry name" value="High mobility group box domain"/>
    <property type="match status" value="1"/>
</dbReference>
<feature type="compositionally biased region" description="Basic and acidic residues" evidence="5">
    <location>
        <begin position="172"/>
        <end position="184"/>
    </location>
</feature>
<dbReference type="GO" id="GO:0005634">
    <property type="term" value="C:nucleus"/>
    <property type="evidence" value="ECO:0007669"/>
    <property type="project" value="UniProtKB-UniRule"/>
</dbReference>
<feature type="DNA-binding region" description="HMG box" evidence="3">
    <location>
        <begin position="78"/>
        <end position="146"/>
    </location>
</feature>
<evidence type="ECO:0000256" key="3">
    <source>
        <dbReference type="PROSITE-ProRule" id="PRU00267"/>
    </source>
</evidence>
<reference evidence="7 8" key="1">
    <citation type="submission" date="2020-04" db="EMBL/GenBank/DDBJ databases">
        <authorList>
            <person name="Alioto T."/>
            <person name="Alioto T."/>
            <person name="Gomez Garrido J."/>
        </authorList>
    </citation>
    <scope>NUCLEOTIDE SEQUENCE [LARGE SCALE GENOMIC DNA]</scope>
</reference>
<keyword evidence="8" id="KW-1185">Reference proteome</keyword>
<evidence type="ECO:0000313" key="7">
    <source>
        <dbReference type="EMBL" id="CAB3378030.1"/>
    </source>
</evidence>
<feature type="region of interest" description="Disordered" evidence="5">
    <location>
        <begin position="157"/>
        <end position="192"/>
    </location>
</feature>
<feature type="coiled-coil region" evidence="4">
    <location>
        <begin position="121"/>
        <end position="148"/>
    </location>
</feature>
<keyword evidence="4" id="KW-0175">Coiled coil</keyword>
<dbReference type="GO" id="GO:0003677">
    <property type="term" value="F:DNA binding"/>
    <property type="evidence" value="ECO:0007669"/>
    <property type="project" value="UniProtKB-UniRule"/>
</dbReference>
<dbReference type="OrthoDB" id="3213154at2759"/>
<dbReference type="Proteomes" id="UP000494165">
    <property type="component" value="Unassembled WGS sequence"/>
</dbReference>
<dbReference type="SMART" id="SM00398">
    <property type="entry name" value="HMG"/>
    <property type="match status" value="1"/>
</dbReference>
<gene>
    <name evidence="7" type="ORF">CLODIP_2_CD10035</name>
</gene>
<evidence type="ECO:0000256" key="4">
    <source>
        <dbReference type="SAM" id="Coils"/>
    </source>
</evidence>
<protein>
    <recommendedName>
        <fullName evidence="6">HMG box domain-containing protein</fullName>
    </recommendedName>
</protein>
<feature type="region of interest" description="Disordered" evidence="5">
    <location>
        <begin position="1"/>
        <end position="86"/>
    </location>
</feature>
<dbReference type="CDD" id="cd21980">
    <property type="entry name" value="HMG-box_HMG20"/>
    <property type="match status" value="1"/>
</dbReference>
<name>A0A8S1D346_9INSE</name>
<evidence type="ECO:0000256" key="2">
    <source>
        <dbReference type="ARBA" id="ARBA00023242"/>
    </source>
</evidence>
<feature type="compositionally biased region" description="Polar residues" evidence="5">
    <location>
        <begin position="26"/>
        <end position="39"/>
    </location>
</feature>
<feature type="compositionally biased region" description="Basic and acidic residues" evidence="5">
    <location>
        <begin position="53"/>
        <end position="64"/>
    </location>
</feature>